<dbReference type="EMBL" id="JANPWB010000014">
    <property type="protein sequence ID" value="KAJ1100962.1"/>
    <property type="molecule type" value="Genomic_DNA"/>
</dbReference>
<comment type="caution">
    <text evidence="1">The sequence shown here is derived from an EMBL/GenBank/DDBJ whole genome shotgun (WGS) entry which is preliminary data.</text>
</comment>
<dbReference type="Proteomes" id="UP001066276">
    <property type="component" value="Chromosome 10"/>
</dbReference>
<evidence type="ECO:0000313" key="2">
    <source>
        <dbReference type="Proteomes" id="UP001066276"/>
    </source>
</evidence>
<evidence type="ECO:0000313" key="1">
    <source>
        <dbReference type="EMBL" id="KAJ1100962.1"/>
    </source>
</evidence>
<keyword evidence="2" id="KW-1185">Reference proteome</keyword>
<name>A0AAV7MBR0_PLEWA</name>
<gene>
    <name evidence="1" type="ORF">NDU88_006037</name>
</gene>
<organism evidence="1 2">
    <name type="scientific">Pleurodeles waltl</name>
    <name type="common">Iberian ribbed newt</name>
    <dbReference type="NCBI Taxonomy" id="8319"/>
    <lineage>
        <taxon>Eukaryota</taxon>
        <taxon>Metazoa</taxon>
        <taxon>Chordata</taxon>
        <taxon>Craniata</taxon>
        <taxon>Vertebrata</taxon>
        <taxon>Euteleostomi</taxon>
        <taxon>Amphibia</taxon>
        <taxon>Batrachia</taxon>
        <taxon>Caudata</taxon>
        <taxon>Salamandroidea</taxon>
        <taxon>Salamandridae</taxon>
        <taxon>Pleurodelinae</taxon>
        <taxon>Pleurodeles</taxon>
    </lineage>
</organism>
<protein>
    <submittedName>
        <fullName evidence="1">Uncharacterized protein</fullName>
    </submittedName>
</protein>
<sequence length="79" mass="8906">MLLRHGDTKAQKVVGRKDTKAQRVLSTPLLFISIIRAVQETWRADETCSDQVMKMPVMRVSYITLASSMMSHGLHYGKG</sequence>
<accession>A0AAV7MBR0</accession>
<proteinExistence type="predicted"/>
<dbReference type="AlphaFoldDB" id="A0AAV7MBR0"/>
<reference evidence="1" key="1">
    <citation type="journal article" date="2022" name="bioRxiv">
        <title>Sequencing and chromosome-scale assembly of the giantPleurodeles waltlgenome.</title>
        <authorList>
            <person name="Brown T."/>
            <person name="Elewa A."/>
            <person name="Iarovenko S."/>
            <person name="Subramanian E."/>
            <person name="Araus A.J."/>
            <person name="Petzold A."/>
            <person name="Susuki M."/>
            <person name="Suzuki K.-i.T."/>
            <person name="Hayashi T."/>
            <person name="Toyoda A."/>
            <person name="Oliveira C."/>
            <person name="Osipova E."/>
            <person name="Leigh N.D."/>
            <person name="Simon A."/>
            <person name="Yun M.H."/>
        </authorList>
    </citation>
    <scope>NUCLEOTIDE SEQUENCE</scope>
    <source>
        <strain evidence="1">20211129_DDA</strain>
        <tissue evidence="1">Liver</tissue>
    </source>
</reference>